<dbReference type="EMBL" id="BDIP01008164">
    <property type="protein sequence ID" value="GIQ91691.1"/>
    <property type="molecule type" value="Genomic_DNA"/>
</dbReference>
<proteinExistence type="predicted"/>
<dbReference type="AlphaFoldDB" id="A0A9K3GRD1"/>
<name>A0A9K3GRD1_9EUKA</name>
<organism evidence="1 2">
    <name type="scientific">Kipferlia bialata</name>
    <dbReference type="NCBI Taxonomy" id="797122"/>
    <lineage>
        <taxon>Eukaryota</taxon>
        <taxon>Metamonada</taxon>
        <taxon>Carpediemonas-like organisms</taxon>
        <taxon>Kipferlia</taxon>
    </lineage>
</organism>
<feature type="non-terminal residue" evidence="1">
    <location>
        <position position="1"/>
    </location>
</feature>
<accession>A0A9K3GRD1</accession>
<evidence type="ECO:0000313" key="2">
    <source>
        <dbReference type="Proteomes" id="UP000265618"/>
    </source>
</evidence>
<protein>
    <submittedName>
        <fullName evidence="1">Uncharacterized protein</fullName>
    </submittedName>
</protein>
<comment type="caution">
    <text evidence="1">The sequence shown here is derived from an EMBL/GenBank/DDBJ whole genome shotgun (WGS) entry which is preliminary data.</text>
</comment>
<sequence>VEPPMDAQTPDQETRLPQSNLAFNIFALMEDDTKESEPQTEVDKKRSPFTQSDGAKILEDMFFRMDFRDMFPVGKSIWKGASKRSKVWECALHDMSCASDIQ</sequence>
<gene>
    <name evidence="1" type="ORF">KIPB_015058</name>
</gene>
<evidence type="ECO:0000313" key="1">
    <source>
        <dbReference type="EMBL" id="GIQ91691.1"/>
    </source>
</evidence>
<dbReference type="Proteomes" id="UP000265618">
    <property type="component" value="Unassembled WGS sequence"/>
</dbReference>
<keyword evidence="2" id="KW-1185">Reference proteome</keyword>
<reference evidence="1 2" key="1">
    <citation type="journal article" date="2018" name="PLoS ONE">
        <title>The draft genome of Kipferlia bialata reveals reductive genome evolution in fornicate parasites.</title>
        <authorList>
            <person name="Tanifuji G."/>
            <person name="Takabayashi S."/>
            <person name="Kume K."/>
            <person name="Takagi M."/>
            <person name="Nakayama T."/>
            <person name="Kamikawa R."/>
            <person name="Inagaki Y."/>
            <person name="Hashimoto T."/>
        </authorList>
    </citation>
    <scope>NUCLEOTIDE SEQUENCE [LARGE SCALE GENOMIC DNA]</scope>
    <source>
        <strain evidence="1">NY0173</strain>
    </source>
</reference>